<dbReference type="RefSeq" id="XP_043180786.1">
    <property type="nucleotide sequence ID" value="XM_043325354.1"/>
</dbReference>
<dbReference type="InterPro" id="IPR025300">
    <property type="entry name" value="BetaGal_jelly_roll_dom"/>
</dbReference>
<feature type="domain" description="Beta-galactosidase" evidence="12">
    <location>
        <begin position="928"/>
        <end position="1101"/>
    </location>
</feature>
<gene>
    <name evidence="13" type="ORF">RhiXN_05538</name>
</gene>
<evidence type="ECO:0000256" key="7">
    <source>
        <dbReference type="ARBA" id="ARBA00023180"/>
    </source>
</evidence>
<feature type="transmembrane region" description="Helical" evidence="11">
    <location>
        <begin position="383"/>
        <end position="403"/>
    </location>
</feature>
<feature type="transmembrane region" description="Helical" evidence="11">
    <location>
        <begin position="82"/>
        <end position="102"/>
    </location>
</feature>
<dbReference type="InterPro" id="IPR001944">
    <property type="entry name" value="Glycoside_Hdrlase_35"/>
</dbReference>
<dbReference type="SUPFAM" id="SSF117100">
    <property type="entry name" value="Beta-galactosidase LacA, domain 3"/>
    <property type="match status" value="1"/>
</dbReference>
<keyword evidence="7" id="KW-0325">Glycoprotein</keyword>
<evidence type="ECO:0000256" key="1">
    <source>
        <dbReference type="ARBA" id="ARBA00001412"/>
    </source>
</evidence>
<evidence type="ECO:0000256" key="6">
    <source>
        <dbReference type="ARBA" id="ARBA00022801"/>
    </source>
</evidence>
<keyword evidence="11" id="KW-1133">Transmembrane helix</keyword>
<dbReference type="GO" id="GO:0004565">
    <property type="term" value="F:beta-galactosidase activity"/>
    <property type="evidence" value="ECO:0007669"/>
    <property type="project" value="UniProtKB-EC"/>
</dbReference>
<evidence type="ECO:0000256" key="11">
    <source>
        <dbReference type="SAM" id="Phobius"/>
    </source>
</evidence>
<feature type="transmembrane region" description="Helical" evidence="11">
    <location>
        <begin position="186"/>
        <end position="207"/>
    </location>
</feature>
<feature type="transmembrane region" description="Helical" evidence="11">
    <location>
        <begin position="409"/>
        <end position="432"/>
    </location>
</feature>
<dbReference type="Pfam" id="PF13364">
    <property type="entry name" value="BetaGal_ABD2"/>
    <property type="match status" value="2"/>
</dbReference>
<proteinExistence type="inferred from homology"/>
<dbReference type="EMBL" id="CP059663">
    <property type="protein sequence ID" value="QRW20549.1"/>
    <property type="molecule type" value="Genomic_DNA"/>
</dbReference>
<feature type="transmembrane region" description="Helical" evidence="11">
    <location>
        <begin position="154"/>
        <end position="174"/>
    </location>
</feature>
<dbReference type="Pfam" id="PF13363">
    <property type="entry name" value="BetaGal_dom3"/>
    <property type="match status" value="1"/>
</dbReference>
<accession>A0A8H8SWN4</accession>
<sequence length="1455" mass="158523">MSVPTRQARLQTLAACVLVALASGCCVNLDGRQVYSAYAPQLGHKLNLNHTQLNVIGIAGNIGVYFFAPISGWIVDRRGPKIPLFVASALLFLGYGGISFLFSNTIPQVNIPNSWPLTPLVSALTLCSFATGVAGSAGIISAMNAGVRVTEDKYHASATGGINSAFGLSAFFFSTLARELFPGRTGAFLTVLCLGTGSAVLLGAILVRPPPLGPIHLETEEDGENQEREEESEREEERRPFWTEHTPLRTGTVDESILYGEQNPWASQAATPNASGAATPNTNGSRIDKAEDVHGIALFTSLDFLIIFGIVGLLGGPGLMYINNVGSIVQALFASAGEGWSRREAEKAQASQVGIISVCSFVGRFVIGFLADHLSHNHTIPRTSCLLLSATIGIVAISLLLNVTDVSRLWYVSGLWGISYGTVFALFPALVLERFGMPHFAQNAGLMGIAAKKALFGNVYNYTFGRNFDNHSQPAFLEPVEPVEPVGEGLICLEGRGAISQVSMLHWAKWSRPPHLDICEWTNSSNVSNNYFFLEVRTAHFGRMSSRGIQFPNSVDRSGAGRFITFVLDCESWGYKFTLAGLAIVQPNVDLSQQHVKPPRSSGFYAANSSAAVSFDQHSLLLDGKRIMVFRGEFHPLRLPSTAPWRDVLEKMKPAGFDAVSIYFHWRLSESKRANLNFEGYLSVTRFLEIAKDVGILVIVRPGPYINAETTGGGYPGWLTNVPDTARSNGSDFTPAWKPYIRAVSEYTAPYQYPDGSVILDKTTYWHTDRMKWVIEEMRSSGITRVPITHNDRKPDGQFASGPAKVDLYAWDAYPLGFDCSNPDVGPDYEECYKLINEQVYSASGNKIGIVADSLVQFANVFYKNNYAAGTYLQNLYMTYGGTNWGSLTTPTVYTSYDYTKPVSEDRSFTAKYSEIKLQALFLHGTPHYHLAGRISTDATHASLNYIWTTHLATPKGQNLYIIRQTSTTRTGRAEFDFKVNTTAGEVVLHSAALNGRESKIIVSEYPFGNILLAYSITALHTSSTSKPIVSGSSSVTASISNGTALISGVPLSNGLVRVAVGNTSVPRTGSVLVFGPYLARNATINGSTLDITGDAQSATTSELEVLAPSVIEHVTFDGQPVTVSKSTTGTLKGSIRKCTDSLPEVALDFDDPEWITADKTLTLRPARFRPLAGKTVLYSGHVVYRGRFERNATGVRLFVQGLQFRVLHFLNGQFLGSGQGRAATDPAGQLDLICDVYLFRSCGQRGECGYCCDRQHGIGARLDFGRCLRGWTFNELSNFVDGKARLPVGFVGTVDGEDTRDTLRGPMNQGELYTERTGAIYSHYSTTSWNSTGCSPSAGITLDRAGTTAYKTKLTLDIDKHADVPLAFRFERTLGKSYRVMVYVNEWQFGKFVSNFGPQTVYPVPEGILDHRGENDVVLVLWSLDGAGAKVANVELIATNVLFSSKEVINGLVN</sequence>
<dbReference type="SUPFAM" id="SSF51011">
    <property type="entry name" value="Glycosyl hydrolase domain"/>
    <property type="match status" value="1"/>
</dbReference>
<evidence type="ECO:0000259" key="12">
    <source>
        <dbReference type="SMART" id="SM01029"/>
    </source>
</evidence>
<dbReference type="Gene3D" id="2.102.20.10">
    <property type="entry name" value="Beta-galactosidase, domain 2"/>
    <property type="match status" value="1"/>
</dbReference>
<name>A0A8H8SWN4_9AGAM</name>
<dbReference type="InterPro" id="IPR031330">
    <property type="entry name" value="Gly_Hdrlase_35_cat"/>
</dbReference>
<dbReference type="SUPFAM" id="SSF49785">
    <property type="entry name" value="Galactose-binding domain-like"/>
    <property type="match status" value="2"/>
</dbReference>
<dbReference type="Pfam" id="PF10435">
    <property type="entry name" value="BetaGal_dom2"/>
    <property type="match status" value="1"/>
</dbReference>
<dbReference type="Gene3D" id="2.60.120.260">
    <property type="entry name" value="Galactose-binding domain-like"/>
    <property type="match status" value="2"/>
</dbReference>
<dbReference type="PANTHER" id="PTHR23421">
    <property type="entry name" value="BETA-GALACTOSIDASE RELATED"/>
    <property type="match status" value="1"/>
</dbReference>
<reference evidence="13" key="1">
    <citation type="submission" date="2020-05" db="EMBL/GenBank/DDBJ databases">
        <title>Evolutionary and genomic comparisons of hybrid uninucleate and nonhybrid Rhizoctonia fungi.</title>
        <authorList>
            <person name="Li C."/>
            <person name="Chen X."/>
        </authorList>
    </citation>
    <scope>NUCLEOTIDE SEQUENCE</scope>
    <source>
        <strain evidence="13">AG-1 IA</strain>
    </source>
</reference>
<organism evidence="13 14">
    <name type="scientific">Rhizoctonia solani</name>
    <dbReference type="NCBI Taxonomy" id="456999"/>
    <lineage>
        <taxon>Eukaryota</taxon>
        <taxon>Fungi</taxon>
        <taxon>Dikarya</taxon>
        <taxon>Basidiomycota</taxon>
        <taxon>Agaricomycotina</taxon>
        <taxon>Agaricomycetes</taxon>
        <taxon>Cantharellales</taxon>
        <taxon>Ceratobasidiaceae</taxon>
        <taxon>Rhizoctonia</taxon>
    </lineage>
</organism>
<comment type="catalytic activity">
    <reaction evidence="1">
        <text>Hydrolysis of terminal non-reducing beta-D-galactose residues in beta-D-galactosides.</text>
        <dbReference type="EC" id="3.2.1.23"/>
    </reaction>
</comment>
<dbReference type="InterPro" id="IPR036259">
    <property type="entry name" value="MFS_trans_sf"/>
</dbReference>
<evidence type="ECO:0000256" key="9">
    <source>
        <dbReference type="RuleBase" id="RU003679"/>
    </source>
</evidence>
<evidence type="ECO:0000256" key="3">
    <source>
        <dbReference type="ARBA" id="ARBA00009809"/>
    </source>
</evidence>
<evidence type="ECO:0000313" key="14">
    <source>
        <dbReference type="Proteomes" id="UP000650533"/>
    </source>
</evidence>
<evidence type="ECO:0000256" key="5">
    <source>
        <dbReference type="ARBA" id="ARBA00022729"/>
    </source>
</evidence>
<keyword evidence="11" id="KW-0812">Transmembrane</keyword>
<evidence type="ECO:0000256" key="4">
    <source>
        <dbReference type="ARBA" id="ARBA00012756"/>
    </source>
</evidence>
<dbReference type="InterPro" id="IPR017853">
    <property type="entry name" value="GH"/>
</dbReference>
<feature type="region of interest" description="Disordered" evidence="10">
    <location>
        <begin position="213"/>
        <end position="246"/>
    </location>
</feature>
<dbReference type="GO" id="GO:0022857">
    <property type="term" value="F:transmembrane transporter activity"/>
    <property type="evidence" value="ECO:0007669"/>
    <property type="project" value="InterPro"/>
</dbReference>
<dbReference type="Proteomes" id="UP000650533">
    <property type="component" value="Chromosome 6"/>
</dbReference>
<keyword evidence="5" id="KW-0732">Signal</keyword>
<dbReference type="SMART" id="SM01029">
    <property type="entry name" value="BetaGal_dom2"/>
    <property type="match status" value="1"/>
</dbReference>
<dbReference type="Gene3D" id="3.20.20.80">
    <property type="entry name" value="Glycosidases"/>
    <property type="match status" value="1"/>
</dbReference>
<dbReference type="Gene3D" id="1.20.1250.20">
    <property type="entry name" value="MFS general substrate transporter like domains"/>
    <property type="match status" value="1"/>
</dbReference>
<comment type="subcellular location">
    <subcellularLocation>
        <location evidence="2">Membrane</location>
        <topology evidence="2">Multi-pass membrane protein</topology>
    </subcellularLocation>
</comment>
<evidence type="ECO:0000256" key="10">
    <source>
        <dbReference type="SAM" id="MobiDB-lite"/>
    </source>
</evidence>
<protein>
    <recommendedName>
        <fullName evidence="4">beta-galactosidase</fullName>
        <ecNumber evidence="4">3.2.1.23</ecNumber>
    </recommendedName>
</protein>
<keyword evidence="11" id="KW-0472">Membrane</keyword>
<feature type="compositionally biased region" description="Acidic residues" evidence="10">
    <location>
        <begin position="219"/>
        <end position="234"/>
    </location>
</feature>
<feature type="transmembrane region" description="Helical" evidence="11">
    <location>
        <begin position="296"/>
        <end position="315"/>
    </location>
</feature>
<dbReference type="EC" id="3.2.1.23" evidence="4"/>
<dbReference type="InterPro" id="IPR036833">
    <property type="entry name" value="BetaGal_dom3_sf"/>
</dbReference>
<dbReference type="GO" id="GO:0016020">
    <property type="term" value="C:membrane"/>
    <property type="evidence" value="ECO:0007669"/>
    <property type="project" value="UniProtKB-SubCell"/>
</dbReference>
<dbReference type="InterPro" id="IPR011701">
    <property type="entry name" value="MFS"/>
</dbReference>
<feature type="transmembrane region" description="Helical" evidence="11">
    <location>
        <begin position="350"/>
        <end position="371"/>
    </location>
</feature>
<feature type="transmembrane region" description="Helical" evidence="11">
    <location>
        <begin position="122"/>
        <end position="142"/>
    </location>
</feature>
<dbReference type="GeneID" id="67027817"/>
<evidence type="ECO:0000256" key="8">
    <source>
        <dbReference type="ARBA" id="ARBA00023295"/>
    </source>
</evidence>
<dbReference type="InterPro" id="IPR037110">
    <property type="entry name" value="Betagal_dom2_sf"/>
</dbReference>
<dbReference type="InterPro" id="IPR025972">
    <property type="entry name" value="BetaGal_dom3"/>
</dbReference>
<dbReference type="SUPFAM" id="SSF51445">
    <property type="entry name" value="(Trans)glycosidases"/>
    <property type="match status" value="1"/>
</dbReference>
<feature type="transmembrane region" description="Helical" evidence="11">
    <location>
        <begin position="53"/>
        <end position="75"/>
    </location>
</feature>
<dbReference type="InterPro" id="IPR008979">
    <property type="entry name" value="Galactose-bd-like_sf"/>
</dbReference>
<dbReference type="InterPro" id="IPR018954">
    <property type="entry name" value="Betagal_dom2"/>
</dbReference>
<evidence type="ECO:0000256" key="2">
    <source>
        <dbReference type="ARBA" id="ARBA00004141"/>
    </source>
</evidence>
<dbReference type="Pfam" id="PF01301">
    <property type="entry name" value="Glyco_hydro_35"/>
    <property type="match status" value="1"/>
</dbReference>
<dbReference type="PROSITE" id="PS51257">
    <property type="entry name" value="PROKAR_LIPOPROTEIN"/>
    <property type="match status" value="1"/>
</dbReference>
<comment type="similarity">
    <text evidence="3 9">Belongs to the glycosyl hydrolase 35 family.</text>
</comment>
<dbReference type="SUPFAM" id="SSF103473">
    <property type="entry name" value="MFS general substrate transporter"/>
    <property type="match status" value="1"/>
</dbReference>
<dbReference type="PRINTS" id="PR00742">
    <property type="entry name" value="GLHYDRLASE35"/>
</dbReference>
<dbReference type="Gene3D" id="2.60.390.10">
    <property type="entry name" value="Beta-galactosidase, domain 3"/>
    <property type="match status" value="1"/>
</dbReference>
<dbReference type="GO" id="GO:0005975">
    <property type="term" value="P:carbohydrate metabolic process"/>
    <property type="evidence" value="ECO:0007669"/>
    <property type="project" value="InterPro"/>
</dbReference>
<keyword evidence="8" id="KW-0326">Glycosidase</keyword>
<dbReference type="Pfam" id="PF07690">
    <property type="entry name" value="MFS_1"/>
    <property type="match status" value="1"/>
</dbReference>
<keyword evidence="6 13" id="KW-0378">Hydrolase</keyword>
<dbReference type="KEGG" id="rsx:RhiXN_05538"/>
<evidence type="ECO:0000313" key="13">
    <source>
        <dbReference type="EMBL" id="QRW20549.1"/>
    </source>
</evidence>